<dbReference type="CTD" id="4535"/>
<keyword evidence="7 12" id="KW-1133">Transmembrane helix</keyword>
<comment type="subcellular location">
    <subcellularLocation>
        <location evidence="10">Mitochondrion inner membrane</location>
        <topology evidence="10">Multi-pass membrane protein</topology>
    </subcellularLocation>
    <subcellularLocation>
        <location evidence="2">Mitochondrion membrane</location>
        <topology evidence="2">Multi-pass membrane protein</topology>
    </subcellularLocation>
</comment>
<comment type="catalytic activity">
    <reaction evidence="11">
        <text>a ubiquinone + NADH + 5 H(+)(in) = a ubiquinol + NAD(+) + 4 H(+)(out)</text>
        <dbReference type="Rhea" id="RHEA:29091"/>
        <dbReference type="Rhea" id="RHEA-COMP:9565"/>
        <dbReference type="Rhea" id="RHEA-COMP:9566"/>
        <dbReference type="ChEBI" id="CHEBI:15378"/>
        <dbReference type="ChEBI" id="CHEBI:16389"/>
        <dbReference type="ChEBI" id="CHEBI:17976"/>
        <dbReference type="ChEBI" id="CHEBI:57540"/>
        <dbReference type="ChEBI" id="CHEBI:57945"/>
        <dbReference type="EC" id="7.1.1.2"/>
    </reaction>
</comment>
<dbReference type="PANTHER" id="PTHR11432">
    <property type="entry name" value="NADH DEHYDROGENASE SUBUNIT 1"/>
    <property type="match status" value="1"/>
</dbReference>
<dbReference type="RefSeq" id="YP_009710901.1">
    <property type="nucleotide sequence ID" value="NC_045209.1"/>
</dbReference>
<feature type="transmembrane region" description="Helical" evidence="12">
    <location>
        <begin position="6"/>
        <end position="23"/>
    </location>
</feature>
<keyword evidence="10" id="KW-0520">NAD</keyword>
<dbReference type="PANTHER" id="PTHR11432:SF3">
    <property type="entry name" value="NADH-UBIQUINONE OXIDOREDUCTASE CHAIN 1"/>
    <property type="match status" value="1"/>
</dbReference>
<keyword evidence="5" id="KW-0813">Transport</keyword>
<feature type="transmembrane region" description="Helical" evidence="12">
    <location>
        <begin position="68"/>
        <end position="90"/>
    </location>
</feature>
<dbReference type="EC" id="7.1.1.2" evidence="11"/>
<keyword evidence="6 10" id="KW-0812">Transmembrane</keyword>
<dbReference type="GO" id="GO:0009060">
    <property type="term" value="P:aerobic respiration"/>
    <property type="evidence" value="ECO:0007669"/>
    <property type="project" value="TreeGrafter"/>
</dbReference>
<evidence type="ECO:0000313" key="13">
    <source>
        <dbReference type="EMBL" id="QGA47504.1"/>
    </source>
</evidence>
<evidence type="ECO:0000256" key="4">
    <source>
        <dbReference type="ARBA" id="ARBA00021009"/>
    </source>
</evidence>
<comment type="similarity">
    <text evidence="3 10">Belongs to the complex I subunit 1 family.</text>
</comment>
<evidence type="ECO:0000256" key="1">
    <source>
        <dbReference type="ARBA" id="ARBA00003257"/>
    </source>
</evidence>
<dbReference type="GeneID" id="42438339"/>
<evidence type="ECO:0000256" key="10">
    <source>
        <dbReference type="RuleBase" id="RU000471"/>
    </source>
</evidence>
<feature type="transmembrane region" description="Helical" evidence="12">
    <location>
        <begin position="241"/>
        <end position="262"/>
    </location>
</feature>
<organism evidence="13">
    <name type="scientific">Tinaminyssus melloi</name>
    <dbReference type="NCBI Taxonomy" id="105222"/>
    <lineage>
        <taxon>Eukaryota</taxon>
        <taxon>Metazoa</taxon>
        <taxon>Ecdysozoa</taxon>
        <taxon>Arthropoda</taxon>
        <taxon>Chelicerata</taxon>
        <taxon>Arachnida</taxon>
        <taxon>Acari</taxon>
        <taxon>Parasitiformes</taxon>
        <taxon>Mesostigmata</taxon>
        <taxon>Gamasina</taxon>
        <taxon>Dermanyssoidea</taxon>
        <taxon>Rhinonyssidae</taxon>
        <taxon>Tinaminyssus</taxon>
    </lineage>
</organism>
<keyword evidence="8 11" id="KW-0830">Ubiquinone</keyword>
<dbReference type="Pfam" id="PF00146">
    <property type="entry name" value="NADHdh"/>
    <property type="match status" value="1"/>
</dbReference>
<dbReference type="PROSITE" id="PS00668">
    <property type="entry name" value="COMPLEX1_ND1_2"/>
    <property type="match status" value="1"/>
</dbReference>
<dbReference type="PROSITE" id="PS00667">
    <property type="entry name" value="COMPLEX1_ND1_1"/>
    <property type="match status" value="1"/>
</dbReference>
<evidence type="ECO:0000256" key="6">
    <source>
        <dbReference type="ARBA" id="ARBA00022692"/>
    </source>
</evidence>
<dbReference type="GO" id="GO:0003954">
    <property type="term" value="F:NADH dehydrogenase activity"/>
    <property type="evidence" value="ECO:0007669"/>
    <property type="project" value="TreeGrafter"/>
</dbReference>
<proteinExistence type="inferred from homology"/>
<evidence type="ECO:0000256" key="5">
    <source>
        <dbReference type="ARBA" id="ARBA00022448"/>
    </source>
</evidence>
<dbReference type="InterPro" id="IPR018086">
    <property type="entry name" value="NADH_UbQ_OxRdtase_su1_CS"/>
</dbReference>
<evidence type="ECO:0000256" key="2">
    <source>
        <dbReference type="ARBA" id="ARBA00004225"/>
    </source>
</evidence>
<feature type="transmembrane region" description="Helical" evidence="12">
    <location>
        <begin position="274"/>
        <end position="292"/>
    </location>
</feature>
<keyword evidence="11 13" id="KW-0496">Mitochondrion</keyword>
<feature type="transmembrane region" description="Helical" evidence="12">
    <location>
        <begin position="145"/>
        <end position="167"/>
    </location>
</feature>
<evidence type="ECO:0000256" key="11">
    <source>
        <dbReference type="RuleBase" id="RU000473"/>
    </source>
</evidence>
<gene>
    <name evidence="13" type="primary">ND1</name>
</gene>
<keyword evidence="9 12" id="KW-0472">Membrane</keyword>
<feature type="transmembrane region" description="Helical" evidence="12">
    <location>
        <begin position="214"/>
        <end position="235"/>
    </location>
</feature>
<geneLocation type="mitochondrion" evidence="13"/>
<evidence type="ECO:0000256" key="12">
    <source>
        <dbReference type="SAM" id="Phobius"/>
    </source>
</evidence>
<dbReference type="GO" id="GO:0008137">
    <property type="term" value="F:NADH dehydrogenase (ubiquinone) activity"/>
    <property type="evidence" value="ECO:0007669"/>
    <property type="project" value="UniProtKB-EC"/>
</dbReference>
<feature type="transmembrane region" description="Helical" evidence="12">
    <location>
        <begin position="102"/>
        <end position="124"/>
    </location>
</feature>
<evidence type="ECO:0000256" key="8">
    <source>
        <dbReference type="ARBA" id="ARBA00023075"/>
    </source>
</evidence>
<evidence type="ECO:0000256" key="7">
    <source>
        <dbReference type="ARBA" id="ARBA00022989"/>
    </source>
</evidence>
<reference evidence="13" key="1">
    <citation type="submission" date="2019-10" db="EMBL/GenBank/DDBJ databases">
        <title>The complete mitochondrial genomes and bacterial metagenome data from two species of bird nasal-mites (Rhinonyssidae: Mesostigmata).</title>
        <authorList>
            <person name="Osuna-Mascaro C."/>
            <person name="Dona J."/>
            <person name="Johnson K."/>
            <person name="Esteban R."/>
            <person name="de Rojas M."/>
        </authorList>
    </citation>
    <scope>NUCLEOTIDE SEQUENCE</scope>
    <source>
        <tissue evidence="13">Whole body</tissue>
    </source>
</reference>
<feature type="transmembrane region" description="Helical" evidence="12">
    <location>
        <begin position="173"/>
        <end position="193"/>
    </location>
</feature>
<dbReference type="AlphaFoldDB" id="A0A5Q0RZ24"/>
<dbReference type="EMBL" id="MN557820">
    <property type="protein sequence ID" value="QGA47504.1"/>
    <property type="molecule type" value="Genomic_DNA"/>
</dbReference>
<dbReference type="GO" id="GO:0005743">
    <property type="term" value="C:mitochondrial inner membrane"/>
    <property type="evidence" value="ECO:0007669"/>
    <property type="project" value="UniProtKB-SubCell"/>
</dbReference>
<protein>
    <recommendedName>
        <fullName evidence="4 11">NADH-ubiquinone oxidoreductase chain 1</fullName>
        <ecNumber evidence="11">7.1.1.2</ecNumber>
    </recommendedName>
</protein>
<dbReference type="InterPro" id="IPR001694">
    <property type="entry name" value="NADH_UbQ_OxRdtase_su1/FPO"/>
</dbReference>
<evidence type="ECO:0000256" key="9">
    <source>
        <dbReference type="ARBA" id="ARBA00023136"/>
    </source>
</evidence>
<dbReference type="HAMAP" id="MF_01350">
    <property type="entry name" value="NDH1_NuoH"/>
    <property type="match status" value="1"/>
</dbReference>
<comment type="function">
    <text evidence="1">Core subunit of the mitochondrial membrane respiratory chain NADH dehydrogenase (Complex I) that is believed to belong to the minimal assembly required for catalysis. Complex I functions in the transfer of electrons from NADH to the respiratory chain. The immediate electron acceptor for the enzyme is believed to be ubiquinone.</text>
</comment>
<accession>A0A5Q0RZ24</accession>
<sequence>MYLLKAVLILMILLNVALITLMERKLLGSVQIRKGPDKLGFVGLLQPFSDALKLFSKENMFLLNYNKLIYYFSPVLALVLMLSYWVVVSYDNYTGNIEFDYVFIYVMVISSLGVYVIILAGWASNSKYSMLGAYRGVAQVISYEVVFSFLVLSLFIYVGSLGMTSLFNFQCKGLWMMWGMFMMMIVWLVVLLAETNRTPFDLSEGESELVSGYNIEYGGVGFAMLFMAEYGNIIFMSWLSSVMFTSEVVVFVLVFMLIVLLCRGTYVRYRYDKLMYLSWKSILPFVLMMFYINNTLCAI</sequence>
<name>A0A5Q0RZ24_9ACAR</name>
<evidence type="ECO:0000256" key="3">
    <source>
        <dbReference type="ARBA" id="ARBA00010535"/>
    </source>
</evidence>